<reference evidence="1" key="1">
    <citation type="journal article" date="2021" name="Environ. Microbiol.">
        <title>Gene family expansions and transcriptome signatures uncover fungal adaptations to wood decay.</title>
        <authorList>
            <person name="Hage H."/>
            <person name="Miyauchi S."/>
            <person name="Viragh M."/>
            <person name="Drula E."/>
            <person name="Min B."/>
            <person name="Chaduli D."/>
            <person name="Navarro D."/>
            <person name="Favel A."/>
            <person name="Norest M."/>
            <person name="Lesage-Meessen L."/>
            <person name="Balint B."/>
            <person name="Merenyi Z."/>
            <person name="de Eugenio L."/>
            <person name="Morin E."/>
            <person name="Martinez A.T."/>
            <person name="Baldrian P."/>
            <person name="Stursova M."/>
            <person name="Martinez M.J."/>
            <person name="Novotny C."/>
            <person name="Magnuson J.K."/>
            <person name="Spatafora J.W."/>
            <person name="Maurice S."/>
            <person name="Pangilinan J."/>
            <person name="Andreopoulos W."/>
            <person name="LaButti K."/>
            <person name="Hundley H."/>
            <person name="Na H."/>
            <person name="Kuo A."/>
            <person name="Barry K."/>
            <person name="Lipzen A."/>
            <person name="Henrissat B."/>
            <person name="Riley R."/>
            <person name="Ahrendt S."/>
            <person name="Nagy L.G."/>
            <person name="Grigoriev I.V."/>
            <person name="Martin F."/>
            <person name="Rosso M.N."/>
        </authorList>
    </citation>
    <scope>NUCLEOTIDE SEQUENCE</scope>
    <source>
        <strain evidence="1">CBS 384.51</strain>
    </source>
</reference>
<comment type="caution">
    <text evidence="1">The sequence shown here is derived from an EMBL/GenBank/DDBJ whole genome shotgun (WGS) entry which is preliminary data.</text>
</comment>
<evidence type="ECO:0000313" key="2">
    <source>
        <dbReference type="Proteomes" id="UP001055072"/>
    </source>
</evidence>
<accession>A0ACB8TUA0</accession>
<protein>
    <submittedName>
        <fullName evidence="1">Uncharacterized protein</fullName>
    </submittedName>
</protein>
<keyword evidence="2" id="KW-1185">Reference proteome</keyword>
<name>A0ACB8TUA0_9APHY</name>
<dbReference type="Proteomes" id="UP001055072">
    <property type="component" value="Unassembled WGS sequence"/>
</dbReference>
<organism evidence="1 2">
    <name type="scientific">Irpex rosettiformis</name>
    <dbReference type="NCBI Taxonomy" id="378272"/>
    <lineage>
        <taxon>Eukaryota</taxon>
        <taxon>Fungi</taxon>
        <taxon>Dikarya</taxon>
        <taxon>Basidiomycota</taxon>
        <taxon>Agaricomycotina</taxon>
        <taxon>Agaricomycetes</taxon>
        <taxon>Polyporales</taxon>
        <taxon>Irpicaceae</taxon>
        <taxon>Irpex</taxon>
    </lineage>
</organism>
<proteinExistence type="predicted"/>
<evidence type="ECO:0000313" key="1">
    <source>
        <dbReference type="EMBL" id="KAI0085611.1"/>
    </source>
</evidence>
<gene>
    <name evidence="1" type="ORF">BDY19DRAFT_964785</name>
</gene>
<dbReference type="EMBL" id="MU274929">
    <property type="protein sequence ID" value="KAI0085611.1"/>
    <property type="molecule type" value="Genomic_DNA"/>
</dbReference>
<sequence>MAPKKERDEALNDFTARIFSGLLEEVLMDVVLQSHQETARFNAVCDICHTRCNSDHISDSSTGGTPSSSQLNQPNGQTLTVDPAALSGNGSGSTNGNGFTYFDCNVCGRAIASNRFAPHLSSCMGLGNSRRGAVRTSTSKARLEAGRSASPYLGSDLGALSDDGKPPPKGKGKSRAKQADDAEFSLHRKRNGSPSPSKKSKKAKTGLSSAPPLSQTSSQSRIPSKLRESSVISSAIQGQRSNSPDSMISSPAMSASTPSAFSIQSPVLAGAGIPGRPTLTRNGNGLGSASSVRFSPQPPPPIVVRSVEEYFVDVEGDETGSSTDSDSD</sequence>